<dbReference type="AlphaFoldDB" id="A0A9P1KHP7"/>
<reference evidence="1 2" key="1">
    <citation type="submission" date="2014-02" db="EMBL/GenBank/DDBJ databases">
        <authorList>
            <person name="Genoscope - CEA"/>
        </authorList>
    </citation>
    <scope>NUCLEOTIDE SEQUENCE [LARGE SCALE GENOMIC DNA]</scope>
    <source>
        <strain evidence="1 2">PCC 8005</strain>
    </source>
</reference>
<proteinExistence type="predicted"/>
<evidence type="ECO:0000313" key="2">
    <source>
        <dbReference type="Proteomes" id="UP000032946"/>
    </source>
</evidence>
<evidence type="ECO:0000313" key="1">
    <source>
        <dbReference type="EMBL" id="CDM96490.1"/>
    </source>
</evidence>
<keyword evidence="2" id="KW-1185">Reference proteome</keyword>
<protein>
    <submittedName>
        <fullName evidence="1">Uncharacterized protein</fullName>
    </submittedName>
</protein>
<accession>A0A9P1KHP7</accession>
<dbReference type="Proteomes" id="UP000032946">
    <property type="component" value="Chromosome"/>
</dbReference>
<gene>
    <name evidence="1" type="ORF">ARTHRO_40899</name>
</gene>
<sequence>MRLDPTDANGYILIKSLVIEDKYGKIVKSIDLTRIDGIRANSMCHVLGYSDEGLKILSLGNDPHITFSDTDGINLTDIAQPSLKAEMYVEAGSCCQVFWNIGAGFCRENMISLPVVN</sequence>
<dbReference type="EMBL" id="FO818640">
    <property type="protein sequence ID" value="CDM96490.1"/>
    <property type="molecule type" value="Genomic_DNA"/>
</dbReference>
<name>A0A9P1KHP7_9CYAN</name>
<organism evidence="1 2">
    <name type="scientific">Limnospira indica PCC 8005</name>
    <dbReference type="NCBI Taxonomy" id="376219"/>
    <lineage>
        <taxon>Bacteria</taxon>
        <taxon>Bacillati</taxon>
        <taxon>Cyanobacteriota</taxon>
        <taxon>Cyanophyceae</taxon>
        <taxon>Oscillatoriophycideae</taxon>
        <taxon>Oscillatoriales</taxon>
        <taxon>Sirenicapillariaceae</taxon>
        <taxon>Limnospira</taxon>
    </lineage>
</organism>